<protein>
    <submittedName>
        <fullName evidence="1">Uncharacterized protein</fullName>
    </submittedName>
</protein>
<keyword evidence="2" id="KW-1185">Reference proteome</keyword>
<evidence type="ECO:0000313" key="2">
    <source>
        <dbReference type="Proteomes" id="UP001250538"/>
    </source>
</evidence>
<dbReference type="AlphaFoldDB" id="A0AAJ2K1L8"/>
<name>A0AAJ2K1L8_9BACL</name>
<accession>A0AAJ2K1L8</accession>
<reference evidence="2" key="1">
    <citation type="submission" date="2023-09" db="EMBL/GenBank/DDBJ databases">
        <title>Paenibacillus sp. chi10 Genome sequencing and assembly.</title>
        <authorList>
            <person name="Kim I."/>
        </authorList>
    </citation>
    <scope>NUCLEOTIDE SEQUENCE [LARGE SCALE GENOMIC DNA]</scope>
    <source>
        <strain evidence="2">chi10</strain>
    </source>
</reference>
<organism evidence="1 2">
    <name type="scientific">Paenibacillus suaedae</name>
    <dbReference type="NCBI Taxonomy" id="3077233"/>
    <lineage>
        <taxon>Bacteria</taxon>
        <taxon>Bacillati</taxon>
        <taxon>Bacillota</taxon>
        <taxon>Bacilli</taxon>
        <taxon>Bacillales</taxon>
        <taxon>Paenibacillaceae</taxon>
        <taxon>Paenibacillus</taxon>
    </lineage>
</organism>
<sequence length="144" mass="16476">MGPHQAMADGVRVEDSKSIETITGCVLPDNFKQLYSFYNGELPGEHLLMLGFYWMTLQYIEYEIVLYWGLPPNMSSTQSRIRRTIFKKSLGVPAGFRSMPMVQSVISRLISLLAQAARRDRPLTPAAMNRKRSSLPILWEPFIH</sequence>
<gene>
    <name evidence="1" type="ORF">RQP50_18105</name>
</gene>
<dbReference type="EMBL" id="JAVYAA010000004">
    <property type="protein sequence ID" value="MDT8978143.1"/>
    <property type="molecule type" value="Genomic_DNA"/>
</dbReference>
<comment type="caution">
    <text evidence="1">The sequence shown here is derived from an EMBL/GenBank/DDBJ whole genome shotgun (WGS) entry which is preliminary data.</text>
</comment>
<evidence type="ECO:0000313" key="1">
    <source>
        <dbReference type="EMBL" id="MDT8978143.1"/>
    </source>
</evidence>
<dbReference type="Proteomes" id="UP001250538">
    <property type="component" value="Unassembled WGS sequence"/>
</dbReference>
<proteinExistence type="predicted"/>